<accession>A0A975NWL2</accession>
<protein>
    <submittedName>
        <fullName evidence="2">Uncharacterized protein</fullName>
    </submittedName>
</protein>
<evidence type="ECO:0000313" key="2">
    <source>
        <dbReference type="EMBL" id="QWG21364.1"/>
    </source>
</evidence>
<dbReference type="Proteomes" id="UP000676951">
    <property type="component" value="Chromosome"/>
</dbReference>
<proteinExistence type="predicted"/>
<dbReference type="Proteomes" id="UP000680839">
    <property type="component" value="Chromosome"/>
</dbReference>
<dbReference type="EMBL" id="CP076134">
    <property type="protein sequence ID" value="QWG11178.1"/>
    <property type="molecule type" value="Genomic_DNA"/>
</dbReference>
<dbReference type="EMBL" id="CP076136">
    <property type="protein sequence ID" value="QWG21364.1"/>
    <property type="molecule type" value="Genomic_DNA"/>
</dbReference>
<organism evidence="2 3">
    <name type="scientific">Bradyrhizobium sediminis</name>
    <dbReference type="NCBI Taxonomy" id="2840469"/>
    <lineage>
        <taxon>Bacteria</taxon>
        <taxon>Pseudomonadati</taxon>
        <taxon>Pseudomonadota</taxon>
        <taxon>Alphaproteobacteria</taxon>
        <taxon>Hyphomicrobiales</taxon>
        <taxon>Nitrobacteraceae</taxon>
        <taxon>Bradyrhizobium</taxon>
    </lineage>
</organism>
<gene>
    <name evidence="1" type="ORF">KMZ29_15560</name>
    <name evidence="2" type="ORF">KMZ93_15155</name>
</gene>
<reference evidence="2 3" key="1">
    <citation type="submission" date="2021-06" db="EMBL/GenBank/DDBJ databases">
        <title>Bradyrhizobium sp. S2-11-4 Genome sequencing.</title>
        <authorList>
            <person name="Jin L."/>
        </authorList>
    </citation>
    <scope>NUCLEOTIDE SEQUENCE [LARGE SCALE GENOMIC DNA]</scope>
    <source>
        <strain evidence="2 3">S2-11-4</strain>
    </source>
</reference>
<dbReference type="AlphaFoldDB" id="A0A975NWL2"/>
<reference evidence="1" key="2">
    <citation type="submission" date="2021-06" db="EMBL/GenBank/DDBJ databases">
        <title>Bradyrhizobium sp. S2-20-1 Genome sequencing.</title>
        <authorList>
            <person name="Jin L."/>
        </authorList>
    </citation>
    <scope>NUCLEOTIDE SEQUENCE</scope>
    <source>
        <strain evidence="1">S2-20-1</strain>
    </source>
</reference>
<evidence type="ECO:0000313" key="3">
    <source>
        <dbReference type="Proteomes" id="UP000676951"/>
    </source>
</evidence>
<keyword evidence="3" id="KW-1185">Reference proteome</keyword>
<sequence>MGMTEQLSHAAREREEITGRLAHFKATQQKFQHEREEYYATTLGNAWSGFGRTVRSEFEDPPFWS</sequence>
<name>A0A975NWL2_9BRAD</name>
<evidence type="ECO:0000313" key="1">
    <source>
        <dbReference type="EMBL" id="QWG11178.1"/>
    </source>
</evidence>